<protein>
    <submittedName>
        <fullName evidence="2">Protein DSF2</fullName>
    </submittedName>
</protein>
<dbReference type="OrthoDB" id="2148946at2759"/>
<feature type="compositionally biased region" description="Gly residues" evidence="1">
    <location>
        <begin position="73"/>
        <end position="84"/>
    </location>
</feature>
<dbReference type="InterPro" id="IPR052945">
    <property type="entry name" value="Mitotic_Regulator"/>
</dbReference>
<accession>A0A194VP20</accession>
<dbReference type="EMBL" id="CM003099">
    <property type="protein sequence ID" value="KUI65926.1"/>
    <property type="molecule type" value="Genomic_DNA"/>
</dbReference>
<dbReference type="GO" id="GO:0032153">
    <property type="term" value="C:cell division site"/>
    <property type="evidence" value="ECO:0007669"/>
    <property type="project" value="TreeGrafter"/>
</dbReference>
<sequence length="402" mass="43712">MGLRDILKKKDKIADSDENRREDAVDSLQAPEFTFIRSDTNTEEIIHPPSDPNSLRGSHEDVNYLSASDAQHSGGGGGGGGGGASQQSRRLSDAFRSRSRGSSASSRNSSIPEKHSPARRISQRLRLKRGPASSENVPQDLPEIVIPVDGQNADQTAAELQWEKRATILAKTANENELQRCHSPTAPTESIQNAMAGMRIVSDGRPEPGVASSPAIDADIQEAIRLHEEGELRESTRLFGILAEPKGANNPLSQVLYGLALRHGWGCEPDPEKAVFYLSSAAKNAADVESLALQAGLKKGGAAKGELVLAIFELANCFRHGWGIEKDPIAAKQYYETAANLGDTDAMNEVAWCYLEGFGCKKDKYSSAKYYRLAEKNGNKTLGNTWIWKDKYNPENGKHGKK</sequence>
<dbReference type="AlphaFoldDB" id="A0A194VP20"/>
<dbReference type="Gene3D" id="1.25.40.10">
    <property type="entry name" value="Tetratricopeptide repeat domain"/>
    <property type="match status" value="1"/>
</dbReference>
<dbReference type="SMR" id="A0A194VP20"/>
<gene>
    <name evidence="2" type="ORF">VM1G_01304</name>
</gene>
<evidence type="ECO:0000256" key="1">
    <source>
        <dbReference type="SAM" id="MobiDB-lite"/>
    </source>
</evidence>
<evidence type="ECO:0000313" key="2">
    <source>
        <dbReference type="EMBL" id="KUI65926.1"/>
    </source>
</evidence>
<name>A0A194VP20_CYTMA</name>
<evidence type="ECO:0000313" key="3">
    <source>
        <dbReference type="Proteomes" id="UP000078559"/>
    </source>
</evidence>
<feature type="compositionally biased region" description="Basic residues" evidence="1">
    <location>
        <begin position="117"/>
        <end position="129"/>
    </location>
</feature>
<proteinExistence type="predicted"/>
<keyword evidence="3" id="KW-1185">Reference proteome</keyword>
<dbReference type="PANTHER" id="PTHR43628:SF1">
    <property type="entry name" value="CHITIN SYNTHASE REGULATORY FACTOR 2-RELATED"/>
    <property type="match status" value="1"/>
</dbReference>
<dbReference type="Pfam" id="PF08238">
    <property type="entry name" value="Sel1"/>
    <property type="match status" value="3"/>
</dbReference>
<dbReference type="SUPFAM" id="SSF81901">
    <property type="entry name" value="HCP-like"/>
    <property type="match status" value="1"/>
</dbReference>
<dbReference type="InterPro" id="IPR011990">
    <property type="entry name" value="TPR-like_helical_dom_sf"/>
</dbReference>
<dbReference type="PANTHER" id="PTHR43628">
    <property type="entry name" value="ACTIVATOR OF C KINASE PROTEIN 1-RELATED"/>
    <property type="match status" value="1"/>
</dbReference>
<organism evidence="2 3">
    <name type="scientific">Cytospora mali</name>
    <name type="common">Apple Valsa canker fungus</name>
    <name type="synonym">Valsa mali</name>
    <dbReference type="NCBI Taxonomy" id="578113"/>
    <lineage>
        <taxon>Eukaryota</taxon>
        <taxon>Fungi</taxon>
        <taxon>Dikarya</taxon>
        <taxon>Ascomycota</taxon>
        <taxon>Pezizomycotina</taxon>
        <taxon>Sordariomycetes</taxon>
        <taxon>Sordariomycetidae</taxon>
        <taxon>Diaporthales</taxon>
        <taxon>Cytosporaceae</taxon>
        <taxon>Cytospora</taxon>
    </lineage>
</organism>
<reference evidence="2" key="1">
    <citation type="submission" date="2014-12" db="EMBL/GenBank/DDBJ databases">
        <title>Genome Sequence of Valsa Canker Pathogens Uncovers a Specific Adaption of Colonization on Woody Bark.</title>
        <authorList>
            <person name="Yin Z."/>
            <person name="Liu H."/>
            <person name="Gao X."/>
            <person name="Li Z."/>
            <person name="Song N."/>
            <person name="Ke X."/>
            <person name="Dai Q."/>
            <person name="Wu Y."/>
            <person name="Sun Y."/>
            <person name="Xu J.-R."/>
            <person name="Kang Z.K."/>
            <person name="Wang L."/>
            <person name="Huang L."/>
        </authorList>
    </citation>
    <scope>NUCLEOTIDE SEQUENCE [LARGE SCALE GENOMIC DNA]</scope>
    <source>
        <strain evidence="2">03-8</strain>
    </source>
</reference>
<dbReference type="FunFam" id="1.25.40.10:FF:001244">
    <property type="entry name" value="HCP-like protein"/>
    <property type="match status" value="1"/>
</dbReference>
<feature type="region of interest" description="Disordered" evidence="1">
    <location>
        <begin position="1"/>
        <end position="138"/>
    </location>
</feature>
<dbReference type="Proteomes" id="UP000078559">
    <property type="component" value="Chromosome 2"/>
</dbReference>
<dbReference type="SMART" id="SM00671">
    <property type="entry name" value="SEL1"/>
    <property type="match status" value="3"/>
</dbReference>
<dbReference type="GO" id="GO:0010972">
    <property type="term" value="P:negative regulation of G2/M transition of mitotic cell cycle"/>
    <property type="evidence" value="ECO:0007669"/>
    <property type="project" value="TreeGrafter"/>
</dbReference>
<feature type="compositionally biased region" description="Basic and acidic residues" evidence="1">
    <location>
        <begin position="1"/>
        <end position="24"/>
    </location>
</feature>
<feature type="compositionally biased region" description="Low complexity" evidence="1">
    <location>
        <begin position="100"/>
        <end position="110"/>
    </location>
</feature>
<dbReference type="InterPro" id="IPR006597">
    <property type="entry name" value="Sel1-like"/>
</dbReference>